<name>A0AAN7RS46_MYCAM</name>
<evidence type="ECO:0000256" key="1">
    <source>
        <dbReference type="SAM" id="MobiDB-lite"/>
    </source>
</evidence>
<dbReference type="AlphaFoldDB" id="A0AAN7RS46"/>
<dbReference type="Proteomes" id="UP001333110">
    <property type="component" value="Unassembled WGS sequence"/>
</dbReference>
<reference evidence="2 3" key="1">
    <citation type="journal article" date="2023" name="J. Hered.">
        <title>Chromosome-level genome of the wood stork (Mycteria americana) provides insight into avian chromosome evolution.</title>
        <authorList>
            <person name="Flamio R. Jr."/>
            <person name="Ramstad K.M."/>
        </authorList>
    </citation>
    <scope>NUCLEOTIDE SEQUENCE [LARGE SCALE GENOMIC DNA]</scope>
    <source>
        <strain evidence="2">JAX WOST 10</strain>
    </source>
</reference>
<evidence type="ECO:0000313" key="2">
    <source>
        <dbReference type="EMBL" id="KAK4814025.1"/>
    </source>
</evidence>
<proteinExistence type="predicted"/>
<sequence length="289" mass="31978">MPPEEGNKAGEGLQGMSSEERLEDSGFVSFGEKEAEGQPHCSLQLPEEGTWRGRCRAFLPGIRGQDSGNGSKPCQGRFRLDTRKHFFMERVVKPWNRLPREVVTAPIGHKEEIFFTMSMVSHWNRLPREVVDAPSLEVLKARVDGALSNPVWWKGINWSPVTEQMNPLSTLRLNPPNSTKPQEEVSGDNTSQSKISKSVKVVASVTSSLVLSARSSADNQRIPAVHHIATVLEKGQGQRGNHIDSSWQPPPPGNSYGNPNRNFPAFPPRGSSLGFCSLWKQGWSGLQPH</sequence>
<protein>
    <submittedName>
        <fullName evidence="2">Uncharacterized protein</fullName>
    </submittedName>
</protein>
<accession>A0AAN7RS46</accession>
<feature type="region of interest" description="Disordered" evidence="1">
    <location>
        <begin position="236"/>
        <end position="260"/>
    </location>
</feature>
<keyword evidence="3" id="KW-1185">Reference proteome</keyword>
<feature type="region of interest" description="Disordered" evidence="1">
    <location>
        <begin position="167"/>
        <end position="197"/>
    </location>
</feature>
<feature type="compositionally biased region" description="Polar residues" evidence="1">
    <location>
        <begin position="167"/>
        <end position="180"/>
    </location>
</feature>
<gene>
    <name evidence="2" type="ORF">QYF61_004655</name>
</gene>
<feature type="region of interest" description="Disordered" evidence="1">
    <location>
        <begin position="1"/>
        <end position="45"/>
    </location>
</feature>
<evidence type="ECO:0000313" key="3">
    <source>
        <dbReference type="Proteomes" id="UP001333110"/>
    </source>
</evidence>
<comment type="caution">
    <text evidence="2">The sequence shown here is derived from an EMBL/GenBank/DDBJ whole genome shotgun (WGS) entry which is preliminary data.</text>
</comment>
<organism evidence="2 3">
    <name type="scientific">Mycteria americana</name>
    <name type="common">Wood stork</name>
    <dbReference type="NCBI Taxonomy" id="33587"/>
    <lineage>
        <taxon>Eukaryota</taxon>
        <taxon>Metazoa</taxon>
        <taxon>Chordata</taxon>
        <taxon>Craniata</taxon>
        <taxon>Vertebrata</taxon>
        <taxon>Euteleostomi</taxon>
        <taxon>Archelosauria</taxon>
        <taxon>Archosauria</taxon>
        <taxon>Dinosauria</taxon>
        <taxon>Saurischia</taxon>
        <taxon>Theropoda</taxon>
        <taxon>Coelurosauria</taxon>
        <taxon>Aves</taxon>
        <taxon>Neognathae</taxon>
        <taxon>Neoaves</taxon>
        <taxon>Aequornithes</taxon>
        <taxon>Ciconiiformes</taxon>
        <taxon>Ciconiidae</taxon>
        <taxon>Mycteria</taxon>
    </lineage>
</organism>
<dbReference type="EMBL" id="JAUNZN010000011">
    <property type="protein sequence ID" value="KAK4814025.1"/>
    <property type="molecule type" value="Genomic_DNA"/>
</dbReference>